<dbReference type="AlphaFoldDB" id="A0A0F9BIL7"/>
<gene>
    <name evidence="1" type="ORF">LCGC14_2442750</name>
</gene>
<evidence type="ECO:0000313" key="1">
    <source>
        <dbReference type="EMBL" id="KKL21709.1"/>
    </source>
</evidence>
<sequence length="69" mass="7362">MAITVYENKEAGGVRVKLDRRVYKTNAGKLVEEGHPEAATLYGSVGKEVPRAEFEALGGVVESAAETDP</sequence>
<proteinExistence type="predicted"/>
<name>A0A0F9BIL7_9ZZZZ</name>
<protein>
    <submittedName>
        <fullName evidence="1">Uncharacterized protein</fullName>
    </submittedName>
</protein>
<organism evidence="1">
    <name type="scientific">marine sediment metagenome</name>
    <dbReference type="NCBI Taxonomy" id="412755"/>
    <lineage>
        <taxon>unclassified sequences</taxon>
        <taxon>metagenomes</taxon>
        <taxon>ecological metagenomes</taxon>
    </lineage>
</organism>
<accession>A0A0F9BIL7</accession>
<dbReference type="EMBL" id="LAZR01037627">
    <property type="protein sequence ID" value="KKL21709.1"/>
    <property type="molecule type" value="Genomic_DNA"/>
</dbReference>
<comment type="caution">
    <text evidence="1">The sequence shown here is derived from an EMBL/GenBank/DDBJ whole genome shotgun (WGS) entry which is preliminary data.</text>
</comment>
<reference evidence="1" key="1">
    <citation type="journal article" date="2015" name="Nature">
        <title>Complex archaea that bridge the gap between prokaryotes and eukaryotes.</title>
        <authorList>
            <person name="Spang A."/>
            <person name="Saw J.H."/>
            <person name="Jorgensen S.L."/>
            <person name="Zaremba-Niedzwiedzka K."/>
            <person name="Martijn J."/>
            <person name="Lind A.E."/>
            <person name="van Eijk R."/>
            <person name="Schleper C."/>
            <person name="Guy L."/>
            <person name="Ettema T.J."/>
        </authorList>
    </citation>
    <scope>NUCLEOTIDE SEQUENCE</scope>
</reference>
<feature type="non-terminal residue" evidence="1">
    <location>
        <position position="69"/>
    </location>
</feature>